<name>A0A160TEK5_9ZZZZ</name>
<sequence length="356" mass="39922">MFALSSRRNYTNSLTGKNRQSGMVLLMVLLIFSIVAILATSMIERQSIDLERVSGQLALQQAREFSYAAEQAVRQGLYMDWEADKEKDHLGEEWAVDRSFPLEPGTIFLHLSDAQGRFNLNSLAPDAPNKAIQTTRFRQLLNLLGLDVELATEWANWLNPESQDDDRYLSAEVPYRAAYQDCKHTSELLLIENMDAASYSKLEPYVACLPVTAQLNVNTAPAIVLASLDSELTLADGQAIVNARGDDGFSSVDDFWALSQVEPFTKARTNGQNDDNDSDGNNNDQEVDSRWSKTDFSVRTEYFELFARIDLGGRMATLEAVIHRAVDTGIMTTLYRDFSRRESRPVDPVSTANQIE</sequence>
<keyword evidence="6 11" id="KW-0812">Transmembrane</keyword>
<evidence type="ECO:0000256" key="10">
    <source>
        <dbReference type="SAM" id="MobiDB-lite"/>
    </source>
</evidence>
<dbReference type="InterPro" id="IPR038072">
    <property type="entry name" value="GspK_central_sf"/>
</dbReference>
<dbReference type="GO" id="GO:0009306">
    <property type="term" value="P:protein secretion"/>
    <property type="evidence" value="ECO:0007669"/>
    <property type="project" value="InterPro"/>
</dbReference>
<evidence type="ECO:0000256" key="7">
    <source>
        <dbReference type="ARBA" id="ARBA00022927"/>
    </source>
</evidence>
<dbReference type="EMBL" id="CZQC01000048">
    <property type="protein sequence ID" value="CUS41584.1"/>
    <property type="molecule type" value="Genomic_DNA"/>
</dbReference>
<keyword evidence="4" id="KW-1003">Cell membrane</keyword>
<feature type="domain" description="T2SS protein K second SAM-like" evidence="12">
    <location>
        <begin position="215"/>
        <end position="263"/>
    </location>
</feature>
<accession>A0A160TEK5</accession>
<evidence type="ECO:0000256" key="11">
    <source>
        <dbReference type="SAM" id="Phobius"/>
    </source>
</evidence>
<dbReference type="InterPro" id="IPR049031">
    <property type="entry name" value="T2SSK_SAM-like_1st"/>
</dbReference>
<keyword evidence="9 11" id="KW-0472">Membrane</keyword>
<keyword evidence="8 11" id="KW-1133">Transmembrane helix</keyword>
<dbReference type="InterPro" id="IPR045584">
    <property type="entry name" value="Pilin-like"/>
</dbReference>
<dbReference type="InterPro" id="IPR049179">
    <property type="entry name" value="T2SSK_SAM-like_2nd"/>
</dbReference>
<keyword evidence="5" id="KW-0997">Cell inner membrane</keyword>
<dbReference type="PIRSF" id="PIRSF002786">
    <property type="entry name" value="XcpX"/>
    <property type="match status" value="1"/>
</dbReference>
<protein>
    <submittedName>
        <fullName evidence="14">General secretion pathway protein K</fullName>
    </submittedName>
</protein>
<dbReference type="PANTHER" id="PTHR38831:SF1">
    <property type="entry name" value="TYPE II SECRETION SYSTEM PROTEIN K-RELATED"/>
    <property type="match status" value="1"/>
</dbReference>
<feature type="domain" description="T2SS protein K first SAM-like" evidence="13">
    <location>
        <begin position="116"/>
        <end position="210"/>
    </location>
</feature>
<dbReference type="InterPro" id="IPR005628">
    <property type="entry name" value="GspK"/>
</dbReference>
<evidence type="ECO:0000256" key="3">
    <source>
        <dbReference type="ARBA" id="ARBA00022448"/>
    </source>
</evidence>
<evidence type="ECO:0000256" key="6">
    <source>
        <dbReference type="ARBA" id="ARBA00022692"/>
    </source>
</evidence>
<comment type="subcellular location">
    <subcellularLocation>
        <location evidence="1">Cell inner membrane</location>
    </subcellularLocation>
</comment>
<dbReference type="Gene3D" id="3.30.1300.30">
    <property type="entry name" value="GSPII I/J protein-like"/>
    <property type="match status" value="1"/>
</dbReference>
<dbReference type="Pfam" id="PF21687">
    <property type="entry name" value="T2SSK_1st"/>
    <property type="match status" value="1"/>
</dbReference>
<comment type="similarity">
    <text evidence="2">Belongs to the GSP K family.</text>
</comment>
<keyword evidence="3" id="KW-0813">Transport</keyword>
<feature type="transmembrane region" description="Helical" evidence="11">
    <location>
        <begin position="21"/>
        <end position="43"/>
    </location>
</feature>
<dbReference type="PANTHER" id="PTHR38831">
    <property type="entry name" value="TYPE II SECRETION SYSTEM PROTEIN K"/>
    <property type="match status" value="1"/>
</dbReference>
<evidence type="ECO:0000313" key="14">
    <source>
        <dbReference type="EMBL" id="CUS41584.1"/>
    </source>
</evidence>
<evidence type="ECO:0000256" key="9">
    <source>
        <dbReference type="ARBA" id="ARBA00023136"/>
    </source>
</evidence>
<evidence type="ECO:0000256" key="1">
    <source>
        <dbReference type="ARBA" id="ARBA00004533"/>
    </source>
</evidence>
<feature type="region of interest" description="Disordered" evidence="10">
    <location>
        <begin position="267"/>
        <end position="291"/>
    </location>
</feature>
<evidence type="ECO:0000259" key="13">
    <source>
        <dbReference type="Pfam" id="PF21687"/>
    </source>
</evidence>
<dbReference type="Gene3D" id="1.10.40.60">
    <property type="entry name" value="EpsJ-like"/>
    <property type="match status" value="2"/>
</dbReference>
<keyword evidence="7" id="KW-0653">Protein transport</keyword>
<evidence type="ECO:0000256" key="5">
    <source>
        <dbReference type="ARBA" id="ARBA00022519"/>
    </source>
</evidence>
<dbReference type="NCBIfam" id="NF037980">
    <property type="entry name" value="T2SS_GspK"/>
    <property type="match status" value="1"/>
</dbReference>
<proteinExistence type="inferred from homology"/>
<dbReference type="SUPFAM" id="SSF158544">
    <property type="entry name" value="GspK insert domain-like"/>
    <property type="match status" value="2"/>
</dbReference>
<evidence type="ECO:0000259" key="12">
    <source>
        <dbReference type="Pfam" id="PF03934"/>
    </source>
</evidence>
<gene>
    <name evidence="14" type="ORF">MGWOODY_Tha1658</name>
</gene>
<evidence type="ECO:0000256" key="8">
    <source>
        <dbReference type="ARBA" id="ARBA00022989"/>
    </source>
</evidence>
<evidence type="ECO:0000256" key="2">
    <source>
        <dbReference type="ARBA" id="ARBA00007246"/>
    </source>
</evidence>
<dbReference type="GO" id="GO:0005886">
    <property type="term" value="C:plasma membrane"/>
    <property type="evidence" value="ECO:0007669"/>
    <property type="project" value="UniProtKB-SubCell"/>
</dbReference>
<dbReference type="AlphaFoldDB" id="A0A160TEK5"/>
<evidence type="ECO:0000256" key="4">
    <source>
        <dbReference type="ARBA" id="ARBA00022475"/>
    </source>
</evidence>
<dbReference type="SUPFAM" id="SSF54523">
    <property type="entry name" value="Pili subunits"/>
    <property type="match status" value="1"/>
</dbReference>
<reference evidence="14" key="1">
    <citation type="submission" date="2015-10" db="EMBL/GenBank/DDBJ databases">
        <authorList>
            <person name="Gilbert D.G."/>
        </authorList>
    </citation>
    <scope>NUCLEOTIDE SEQUENCE</scope>
</reference>
<dbReference type="Pfam" id="PF03934">
    <property type="entry name" value="T2SSK"/>
    <property type="match status" value="1"/>
</dbReference>
<organism evidence="14">
    <name type="scientific">hydrothermal vent metagenome</name>
    <dbReference type="NCBI Taxonomy" id="652676"/>
    <lineage>
        <taxon>unclassified sequences</taxon>
        <taxon>metagenomes</taxon>
        <taxon>ecological metagenomes</taxon>
    </lineage>
</organism>